<keyword evidence="2" id="KW-1185">Reference proteome</keyword>
<organism evidence="1 2">
    <name type="scientific">Paenibacillus aestuarii</name>
    <dbReference type="NCBI Taxonomy" id="516965"/>
    <lineage>
        <taxon>Bacteria</taxon>
        <taxon>Bacillati</taxon>
        <taxon>Bacillota</taxon>
        <taxon>Bacilli</taxon>
        <taxon>Bacillales</taxon>
        <taxon>Paenibacillaceae</taxon>
        <taxon>Paenibacillus</taxon>
    </lineage>
</organism>
<proteinExistence type="predicted"/>
<gene>
    <name evidence="1" type="ORF">ACFPOG_31385</name>
</gene>
<evidence type="ECO:0000313" key="2">
    <source>
        <dbReference type="Proteomes" id="UP001596044"/>
    </source>
</evidence>
<evidence type="ECO:0008006" key="3">
    <source>
        <dbReference type="Google" id="ProtNLM"/>
    </source>
</evidence>
<dbReference type="EMBL" id="JBHSMJ010000063">
    <property type="protein sequence ID" value="MFC5452712.1"/>
    <property type="molecule type" value="Genomic_DNA"/>
</dbReference>
<comment type="caution">
    <text evidence="1">The sequence shown here is derived from an EMBL/GenBank/DDBJ whole genome shotgun (WGS) entry which is preliminary data.</text>
</comment>
<dbReference type="RefSeq" id="WP_270877833.1">
    <property type="nucleotide sequence ID" value="NZ_JAQFVF010000009.1"/>
</dbReference>
<evidence type="ECO:0000313" key="1">
    <source>
        <dbReference type="EMBL" id="MFC5452712.1"/>
    </source>
</evidence>
<sequence>MYSSVRLFMEKLIDYAGMFPPAGLPIDAAIRNYYAYSHDQDSWMLGKFVIPVSRLPEVIPYLPLFTPDHPLRLSVIGQRSSDEESCIRLLADSLQALERFKEQVQGAAQVEGFELPLPPIPLSPALLQAIGRGTGPLGLHTFCELTYGLNKDWESRMLAGLDEITALKAAGGMSLGLKLRTGGLSAEDFPTALQVAFVIAACRDRHLPLKFTAGLHHPVRMYRSEVQTHMHGFVNVFAAGLLAHSHQLDFKRIAEILADEQASSFQFSSEGLHWKQFSMTSSEIAAYRDEALCSFGSCSFDEPREEMRAVQLLAQRR</sequence>
<protein>
    <recommendedName>
        <fullName evidence="3">HpcH/HpaI aldolase/citrate lyase domain-containing protein</fullName>
    </recommendedName>
</protein>
<accession>A0ABW0KHY7</accession>
<dbReference type="Proteomes" id="UP001596044">
    <property type="component" value="Unassembled WGS sequence"/>
</dbReference>
<reference evidence="2" key="1">
    <citation type="journal article" date="2019" name="Int. J. Syst. Evol. Microbiol.">
        <title>The Global Catalogue of Microorganisms (GCM) 10K type strain sequencing project: providing services to taxonomists for standard genome sequencing and annotation.</title>
        <authorList>
            <consortium name="The Broad Institute Genomics Platform"/>
            <consortium name="The Broad Institute Genome Sequencing Center for Infectious Disease"/>
            <person name="Wu L."/>
            <person name="Ma J."/>
        </authorList>
    </citation>
    <scope>NUCLEOTIDE SEQUENCE [LARGE SCALE GENOMIC DNA]</scope>
    <source>
        <strain evidence="2">KACC 11904</strain>
    </source>
</reference>
<name>A0ABW0KHY7_9BACL</name>